<dbReference type="KEGG" id="sphe:GFH32_12530"/>
<dbReference type="GO" id="GO:0016788">
    <property type="term" value="F:hydrolase activity, acting on ester bonds"/>
    <property type="evidence" value="ECO:0007669"/>
    <property type="project" value="UniProtKB-ARBA"/>
</dbReference>
<dbReference type="AlphaFoldDB" id="A0A5Q0QCR2"/>
<evidence type="ECO:0000313" key="3">
    <source>
        <dbReference type="EMBL" id="QGA27094.1"/>
    </source>
</evidence>
<name>A0A5Q0QCR2_9SPHI</name>
<evidence type="ECO:0000259" key="2">
    <source>
        <dbReference type="Pfam" id="PF16227"/>
    </source>
</evidence>
<proteinExistence type="predicted"/>
<dbReference type="Pfam" id="PF16227">
    <property type="entry name" value="DUF4886"/>
    <property type="match status" value="1"/>
</dbReference>
<protein>
    <submittedName>
        <fullName evidence="3">DUF4886 domain-containing protein</fullName>
    </submittedName>
</protein>
<sequence>MNFKWIGLCLCLAMSSLSLSGVAQEKDSVVFLGDTLSLTSKQIQYWKKKSDDILLPIANETDKFLIQKTGTLSFRDQRFQIADPLDDGVTKILVIGNSFSDDGVEYYLHDLAKQSGKPLVIGNLFRGGAPLDFHLKNATEDNAIYDYRKTYIDGAKVNTRKTSILTALKDENWDIICFQQASLLSGDLASVKKDLPSLFAYVQKNYPISSVRYAYHQTWAYAQNASTKNFEKYNRNQELMYQKIVDVSKEIKDIIPIDFIIPAGTAIQNGRTSYIGDNFTREGYHLDLKIGRFTAACTWYQSLFHDLNQNSYVPFNLSRNQIDVARNAAIAAVKNPFELTRNENLKLPVQSSSFSSIQVNFGADLIMSGWNSFLFERAGTRLSDLNNLDNKSTSVAIEIIRNFDKRASEGPARTAIDFKMPAEVSKSNFSVQLGEQDALLPFLKIEGLNPKKKYTVSIFASQNQQVNPLYYWVKGSNTTSELLNTSYNKNRLLTFKNLIPRMDGTLELGFKQASKTSTSTAVINALRISESNEL</sequence>
<evidence type="ECO:0000256" key="1">
    <source>
        <dbReference type="SAM" id="SignalP"/>
    </source>
</evidence>
<feature type="chain" id="PRO_5024869780" evidence="1">
    <location>
        <begin position="24"/>
        <end position="534"/>
    </location>
</feature>
<dbReference type="EMBL" id="CP045652">
    <property type="protein sequence ID" value="QGA27094.1"/>
    <property type="molecule type" value="Genomic_DNA"/>
</dbReference>
<dbReference type="InterPro" id="IPR036514">
    <property type="entry name" value="SGNH_hydro_sf"/>
</dbReference>
<feature type="domain" description="DUF4886" evidence="2">
    <location>
        <begin position="91"/>
        <end position="331"/>
    </location>
</feature>
<reference evidence="3 4" key="1">
    <citation type="submission" date="2019-10" db="EMBL/GenBank/DDBJ databases">
        <authorList>
            <person name="Dong K."/>
        </authorList>
    </citation>
    <scope>NUCLEOTIDE SEQUENCE [LARGE SCALE GENOMIC DNA]</scope>
    <source>
        <strain evidence="4">dk4302</strain>
    </source>
</reference>
<dbReference type="RefSeq" id="WP_153511936.1">
    <property type="nucleotide sequence ID" value="NZ_WSPZ01000002.1"/>
</dbReference>
<gene>
    <name evidence="3" type="ORF">GFH32_12530</name>
</gene>
<organism evidence="3 4">
    <name type="scientific">Sphingobacterium zhuxiongii</name>
    <dbReference type="NCBI Taxonomy" id="2662364"/>
    <lineage>
        <taxon>Bacteria</taxon>
        <taxon>Pseudomonadati</taxon>
        <taxon>Bacteroidota</taxon>
        <taxon>Sphingobacteriia</taxon>
        <taxon>Sphingobacteriales</taxon>
        <taxon>Sphingobacteriaceae</taxon>
        <taxon>Sphingobacterium</taxon>
    </lineage>
</organism>
<dbReference type="Gene3D" id="3.40.50.1110">
    <property type="entry name" value="SGNH hydrolase"/>
    <property type="match status" value="1"/>
</dbReference>
<dbReference type="InterPro" id="IPR032616">
    <property type="entry name" value="DUF4886"/>
</dbReference>
<accession>A0A5Q0QCR2</accession>
<keyword evidence="1" id="KW-0732">Signal</keyword>
<evidence type="ECO:0000313" key="4">
    <source>
        <dbReference type="Proteomes" id="UP000326921"/>
    </source>
</evidence>
<feature type="signal peptide" evidence="1">
    <location>
        <begin position="1"/>
        <end position="23"/>
    </location>
</feature>
<keyword evidence="4" id="KW-1185">Reference proteome</keyword>
<dbReference type="Proteomes" id="UP000326921">
    <property type="component" value="Chromosome"/>
</dbReference>